<dbReference type="Pfam" id="PF02575">
    <property type="entry name" value="YbaB_DNA_bd"/>
    <property type="match status" value="1"/>
</dbReference>
<dbReference type="EMBL" id="CP000471">
    <property type="protein sequence ID" value="ABK44247.1"/>
    <property type="molecule type" value="Genomic_DNA"/>
</dbReference>
<reference evidence="5" key="1">
    <citation type="journal article" date="2009" name="Appl. Environ. Microbiol.">
        <title>Complete genome sequence of the chemolithoautotrophic marine magnetotactic coccus strain MC-1.</title>
        <authorList>
            <person name="Schubbe S."/>
            <person name="Williams T.J."/>
            <person name="Xie G."/>
            <person name="Kiss H.E."/>
            <person name="Brettin T.S."/>
            <person name="Martinez D."/>
            <person name="Ross C.A."/>
            <person name="Schuler D."/>
            <person name="Cox B.L."/>
            <person name="Nealson K.H."/>
            <person name="Bazylinski D.A."/>
        </authorList>
    </citation>
    <scope>NUCLEOTIDE SEQUENCE [LARGE SCALE GENOMIC DNA]</scope>
    <source>
        <strain evidence="5">ATCC BAA-1437 / JCM 17883 / MC-1</strain>
    </source>
</reference>
<organism evidence="4 5">
    <name type="scientific">Magnetococcus marinus (strain ATCC BAA-1437 / JCM 17883 / MC-1)</name>
    <dbReference type="NCBI Taxonomy" id="156889"/>
    <lineage>
        <taxon>Bacteria</taxon>
        <taxon>Pseudomonadati</taxon>
        <taxon>Pseudomonadota</taxon>
        <taxon>Magnetococcia</taxon>
        <taxon>Magnetococcales</taxon>
        <taxon>Magnetococcaceae</taxon>
        <taxon>Magnetococcus</taxon>
    </lineage>
</organism>
<feature type="coiled-coil region" evidence="3">
    <location>
        <begin position="28"/>
        <end position="55"/>
    </location>
</feature>
<gene>
    <name evidence="4" type="ordered locus">Mmc1_1739</name>
</gene>
<dbReference type="KEGG" id="mgm:Mmc1_1739"/>
<keyword evidence="3" id="KW-0175">Coiled coil</keyword>
<dbReference type="AlphaFoldDB" id="A0L8F4"/>
<comment type="function">
    <text evidence="2">Binds to DNA and alters its conformation. May be involved in regulation of gene expression, nucleoid organization and DNA protection.</text>
</comment>
<dbReference type="eggNOG" id="COG0718">
    <property type="taxonomic scope" value="Bacteria"/>
</dbReference>
<dbReference type="PIRSF" id="PIRSF004555">
    <property type="entry name" value="UCP004555"/>
    <property type="match status" value="1"/>
</dbReference>
<proteinExistence type="inferred from homology"/>
<comment type="subunit">
    <text evidence="2">Homodimer.</text>
</comment>
<dbReference type="GO" id="GO:0003677">
    <property type="term" value="F:DNA binding"/>
    <property type="evidence" value="ECO:0007669"/>
    <property type="project" value="UniProtKB-UniRule"/>
</dbReference>
<dbReference type="InterPro" id="IPR036894">
    <property type="entry name" value="YbaB-like_sf"/>
</dbReference>
<evidence type="ECO:0000256" key="2">
    <source>
        <dbReference type="HAMAP-Rule" id="MF_00274"/>
    </source>
</evidence>
<dbReference type="InterPro" id="IPR004401">
    <property type="entry name" value="YbaB/EbfC"/>
</dbReference>
<name>A0L8F4_MAGMM</name>
<dbReference type="PANTHER" id="PTHR33449">
    <property type="entry name" value="NUCLEOID-ASSOCIATED PROTEIN YBAB"/>
    <property type="match status" value="1"/>
</dbReference>
<dbReference type="GO" id="GO:0005829">
    <property type="term" value="C:cytosol"/>
    <property type="evidence" value="ECO:0007669"/>
    <property type="project" value="TreeGrafter"/>
</dbReference>
<keyword evidence="2" id="KW-0963">Cytoplasm</keyword>
<evidence type="ECO:0000313" key="4">
    <source>
        <dbReference type="EMBL" id="ABK44247.1"/>
    </source>
</evidence>
<comment type="similarity">
    <text evidence="2">Belongs to the YbaB/EbfC family.</text>
</comment>
<dbReference type="Gene3D" id="3.30.1310.10">
    <property type="entry name" value="Nucleoid-associated protein YbaB-like domain"/>
    <property type="match status" value="1"/>
</dbReference>
<protein>
    <recommendedName>
        <fullName evidence="2">Nucleoid-associated protein Mmc1_1739</fullName>
    </recommendedName>
</protein>
<dbReference type="NCBIfam" id="TIGR00103">
    <property type="entry name" value="DNA_YbaB_EbfC"/>
    <property type="match status" value="1"/>
</dbReference>
<dbReference type="HOGENOM" id="CLU_140930_1_0_5"/>
<comment type="subcellular location">
    <subcellularLocation>
        <location evidence="2">Cytoplasm</location>
        <location evidence="2">Nucleoid</location>
    </subcellularLocation>
</comment>
<dbReference type="SUPFAM" id="SSF82607">
    <property type="entry name" value="YbaB-like"/>
    <property type="match status" value="1"/>
</dbReference>
<keyword evidence="5" id="KW-1185">Reference proteome</keyword>
<dbReference type="Proteomes" id="UP000002586">
    <property type="component" value="Chromosome"/>
</dbReference>
<dbReference type="GO" id="GO:0043590">
    <property type="term" value="C:bacterial nucleoid"/>
    <property type="evidence" value="ECO:0007669"/>
    <property type="project" value="UniProtKB-UniRule"/>
</dbReference>
<keyword evidence="1 2" id="KW-0238">DNA-binding</keyword>
<sequence>MPRSRQGACSKATIANDKGDAVKGFGNMGNMMKQAKQMQAKMAQMQEELAQLQVIGQAGGGMVEVTINGKQSVEGVKIDPKAVDLEDLEMLEDLVAAAFNDAQMRMAQITQEKMAKVTGGMNIPGLF</sequence>
<dbReference type="PANTHER" id="PTHR33449:SF1">
    <property type="entry name" value="NUCLEOID-ASSOCIATED PROTEIN YBAB"/>
    <property type="match status" value="1"/>
</dbReference>
<evidence type="ECO:0000256" key="3">
    <source>
        <dbReference type="SAM" id="Coils"/>
    </source>
</evidence>
<evidence type="ECO:0000313" key="5">
    <source>
        <dbReference type="Proteomes" id="UP000002586"/>
    </source>
</evidence>
<dbReference type="HAMAP" id="MF_00274">
    <property type="entry name" value="DNA_YbaB_EbfC"/>
    <property type="match status" value="1"/>
</dbReference>
<accession>A0L8F4</accession>
<dbReference type="STRING" id="156889.Mmc1_1739"/>
<reference evidence="4 5" key="2">
    <citation type="journal article" date="2012" name="Int. J. Syst. Evol. Microbiol.">
        <title>Magnetococcus marinus gen. nov., sp. nov., a marine, magnetotactic bacterium that represents a novel lineage (Magnetococcaceae fam. nov.; Magnetococcales ord. nov.) at the base of the Alphaproteobacteria.</title>
        <authorList>
            <person name="Bazylinski D.A."/>
            <person name="Williams T.J."/>
            <person name="Lefevre C.T."/>
            <person name="Berg R.J."/>
            <person name="Zhang C.L."/>
            <person name="Bowser S.S."/>
            <person name="Dean A.J."/>
            <person name="Beveridge T.J."/>
        </authorList>
    </citation>
    <scope>NUCLEOTIDE SEQUENCE [LARGE SCALE GENOMIC DNA]</scope>
    <source>
        <strain evidence="5">ATCC BAA-1437 / JCM 17883 / MC-1</strain>
    </source>
</reference>
<evidence type="ECO:0000256" key="1">
    <source>
        <dbReference type="ARBA" id="ARBA00023125"/>
    </source>
</evidence>